<reference evidence="1" key="1">
    <citation type="submission" date="2022-12" db="EMBL/GenBank/DDBJ databases">
        <authorList>
            <person name="Alioto T."/>
            <person name="Alioto T."/>
            <person name="Gomez Garrido J."/>
        </authorList>
    </citation>
    <scope>NUCLEOTIDE SEQUENCE</scope>
</reference>
<keyword evidence="2" id="KW-1185">Reference proteome</keyword>
<gene>
    <name evidence="1" type="ORF">PODLI_1B023943</name>
</gene>
<proteinExistence type="predicted"/>
<organism evidence="1 2">
    <name type="scientific">Podarcis lilfordi</name>
    <name type="common">Lilford's wall lizard</name>
    <dbReference type="NCBI Taxonomy" id="74358"/>
    <lineage>
        <taxon>Eukaryota</taxon>
        <taxon>Metazoa</taxon>
        <taxon>Chordata</taxon>
        <taxon>Craniata</taxon>
        <taxon>Vertebrata</taxon>
        <taxon>Euteleostomi</taxon>
        <taxon>Lepidosauria</taxon>
        <taxon>Squamata</taxon>
        <taxon>Bifurcata</taxon>
        <taxon>Unidentata</taxon>
        <taxon>Episquamata</taxon>
        <taxon>Laterata</taxon>
        <taxon>Lacertibaenia</taxon>
        <taxon>Lacertidae</taxon>
        <taxon>Podarcis</taxon>
    </lineage>
</organism>
<dbReference type="Proteomes" id="UP001178461">
    <property type="component" value="Chromosome 9"/>
</dbReference>
<protein>
    <submittedName>
        <fullName evidence="1">Uncharacterized protein</fullName>
    </submittedName>
</protein>
<sequence>MKSMPFAISFAFNFNDSKNVSCSPGSGLGEALRPRLRGLASPRACGSLRDSRLAESSAGTETKGSEAAAAAVSLMNLHEQKERTPDWMIHTGLSNRKDQLILSLSNLKVHCF</sequence>
<accession>A0AA35KUF3</accession>
<dbReference type="EMBL" id="OX395134">
    <property type="protein sequence ID" value="CAI5783807.1"/>
    <property type="molecule type" value="Genomic_DNA"/>
</dbReference>
<evidence type="ECO:0000313" key="1">
    <source>
        <dbReference type="EMBL" id="CAI5783807.1"/>
    </source>
</evidence>
<name>A0AA35KUF3_9SAUR</name>
<dbReference type="AlphaFoldDB" id="A0AA35KUF3"/>
<evidence type="ECO:0000313" key="2">
    <source>
        <dbReference type="Proteomes" id="UP001178461"/>
    </source>
</evidence>